<dbReference type="InterPro" id="IPR036182">
    <property type="entry name" value="PCuAC_sf"/>
</dbReference>
<proteinExistence type="predicted"/>
<comment type="caution">
    <text evidence="1">The sequence shown here is derived from an EMBL/GenBank/DDBJ whole genome shotgun (WGS) entry which is preliminary data.</text>
</comment>
<dbReference type="Proteomes" id="UP000646426">
    <property type="component" value="Unassembled WGS sequence"/>
</dbReference>
<reference evidence="1" key="1">
    <citation type="journal article" date="2014" name="Int. J. Syst. Evol. Microbiol.">
        <title>Complete genome sequence of Corynebacterium casei LMG S-19264T (=DSM 44701T), isolated from a smear-ripened cheese.</title>
        <authorList>
            <consortium name="US DOE Joint Genome Institute (JGI-PGF)"/>
            <person name="Walter F."/>
            <person name="Albersmeier A."/>
            <person name="Kalinowski J."/>
            <person name="Ruckert C."/>
        </authorList>
    </citation>
    <scope>NUCLEOTIDE SEQUENCE</scope>
    <source>
        <strain evidence="1">KCTC 23077</strain>
    </source>
</reference>
<dbReference type="SUPFAM" id="SSF110087">
    <property type="entry name" value="DR1885-like metal-binding protein"/>
    <property type="match status" value="1"/>
</dbReference>
<gene>
    <name evidence="1" type="ORF">GCM10007067_06730</name>
</gene>
<sequence>MHLMFLAPTQQQLEGARVPATLTFARAGAARVSFRVIAVARPCRSRATATERHELSAGTRD</sequence>
<evidence type="ECO:0008006" key="3">
    <source>
        <dbReference type="Google" id="ProtNLM"/>
    </source>
</evidence>
<evidence type="ECO:0000313" key="2">
    <source>
        <dbReference type="Proteomes" id="UP000646426"/>
    </source>
</evidence>
<dbReference type="EMBL" id="BMYD01000001">
    <property type="protein sequence ID" value="GHA72796.1"/>
    <property type="molecule type" value="Genomic_DNA"/>
</dbReference>
<evidence type="ECO:0000313" key="1">
    <source>
        <dbReference type="EMBL" id="GHA72796.1"/>
    </source>
</evidence>
<dbReference type="Gene3D" id="2.60.40.1890">
    <property type="entry name" value="PCu(A)C copper chaperone"/>
    <property type="match status" value="1"/>
</dbReference>
<name>A0A918W722_9GAMM</name>
<organism evidence="1 2">
    <name type="scientific">Cognatilysobacter bugurensis</name>
    <dbReference type="NCBI Taxonomy" id="543356"/>
    <lineage>
        <taxon>Bacteria</taxon>
        <taxon>Pseudomonadati</taxon>
        <taxon>Pseudomonadota</taxon>
        <taxon>Gammaproteobacteria</taxon>
        <taxon>Lysobacterales</taxon>
        <taxon>Lysobacteraceae</taxon>
        <taxon>Cognatilysobacter</taxon>
    </lineage>
</organism>
<keyword evidence="2" id="KW-1185">Reference proteome</keyword>
<reference evidence="1" key="2">
    <citation type="submission" date="2020-09" db="EMBL/GenBank/DDBJ databases">
        <authorList>
            <person name="Sun Q."/>
            <person name="Kim S."/>
        </authorList>
    </citation>
    <scope>NUCLEOTIDE SEQUENCE</scope>
    <source>
        <strain evidence="1">KCTC 23077</strain>
    </source>
</reference>
<accession>A0A918W722</accession>
<dbReference type="AlphaFoldDB" id="A0A918W722"/>
<protein>
    <recommendedName>
        <fullName evidence="3">Copper chaperone PCu(A)C</fullName>
    </recommendedName>
</protein>